<dbReference type="RefSeq" id="WP_274688825.1">
    <property type="nucleotide sequence ID" value="NZ_JAPMOU010000011.1"/>
</dbReference>
<dbReference type="Gene3D" id="2.40.10.220">
    <property type="entry name" value="predicted glycosyltransferase like domains"/>
    <property type="match status" value="1"/>
</dbReference>
<evidence type="ECO:0000259" key="4">
    <source>
        <dbReference type="Pfam" id="PF07317"/>
    </source>
</evidence>
<dbReference type="Pfam" id="PF07317">
    <property type="entry name" value="PilZN"/>
    <property type="match status" value="1"/>
</dbReference>
<keyword evidence="1" id="KW-0973">c-di-GMP</keyword>
<feature type="domain" description="Type III secretion system flagellar brake protein YcgR PilZN" evidence="4">
    <location>
        <begin position="21"/>
        <end position="116"/>
    </location>
</feature>
<dbReference type="InterPro" id="IPR009926">
    <property type="entry name" value="T3SS_YcgR_PilZN"/>
</dbReference>
<keyword evidence="5" id="KW-0969">Cilium</keyword>
<evidence type="ECO:0000313" key="5">
    <source>
        <dbReference type="EMBL" id="MDE1462471.1"/>
    </source>
</evidence>
<evidence type="ECO:0000256" key="2">
    <source>
        <dbReference type="ARBA" id="ARBA00022741"/>
    </source>
</evidence>
<name>A0ABT5U7V6_9GAMM</name>
<evidence type="ECO:0000256" key="1">
    <source>
        <dbReference type="ARBA" id="ARBA00022636"/>
    </source>
</evidence>
<organism evidence="5 6">
    <name type="scientific">Spartinivicinus poritis</name>
    <dbReference type="NCBI Taxonomy" id="2994640"/>
    <lineage>
        <taxon>Bacteria</taxon>
        <taxon>Pseudomonadati</taxon>
        <taxon>Pseudomonadota</taxon>
        <taxon>Gammaproteobacteria</taxon>
        <taxon>Oceanospirillales</taxon>
        <taxon>Zooshikellaceae</taxon>
        <taxon>Spartinivicinus</taxon>
    </lineage>
</organism>
<dbReference type="InterPro" id="IPR012349">
    <property type="entry name" value="Split_barrel_FMN-bd"/>
</dbReference>
<proteinExistence type="predicted"/>
<keyword evidence="3" id="KW-0975">Bacterial flagellum</keyword>
<comment type="caution">
    <text evidence="5">The sequence shown here is derived from an EMBL/GenBank/DDBJ whole genome shotgun (WGS) entry which is preliminary data.</text>
</comment>
<protein>
    <submittedName>
        <fullName evidence="5">Flagellar brake protein</fullName>
    </submittedName>
</protein>
<evidence type="ECO:0000256" key="3">
    <source>
        <dbReference type="ARBA" id="ARBA00023143"/>
    </source>
</evidence>
<dbReference type="EMBL" id="JAPMOU010000011">
    <property type="protein sequence ID" value="MDE1462471.1"/>
    <property type="molecule type" value="Genomic_DNA"/>
</dbReference>
<dbReference type="Proteomes" id="UP001528823">
    <property type="component" value="Unassembled WGS sequence"/>
</dbReference>
<keyword evidence="2" id="KW-0547">Nucleotide-binding</keyword>
<sequence>MFQWFRRQREEKAPSYDGNNLQVLAKLCQEHSFIDVQPVDINQNYRSIILQVHPEENYLLIDELYPNPPEKVLEPGNLLNISCHDQGFRTRFQSNFLGYESFDNMPAYRLSMPIDLQHGQRRMNFRVSIPSEDFIRVSLTGFGPVTASGRIIDLSSSGICLKLMGPPPDGLHRDGLVGNCIFKTTDEEHVKSKLFVTHLEFNRKPITHTIVGGRFMNMEPPIHKKLDRFIAKLQREQRRQSLAANDSHPF</sequence>
<evidence type="ECO:0000313" key="6">
    <source>
        <dbReference type="Proteomes" id="UP001528823"/>
    </source>
</evidence>
<keyword evidence="5" id="KW-0966">Cell projection</keyword>
<reference evidence="5 6" key="1">
    <citation type="submission" date="2022-11" db="EMBL/GenBank/DDBJ databases">
        <title>Spartinivicinus poritis sp. nov., isolated from scleractinian coral Porites lutea.</title>
        <authorList>
            <person name="Zhang G."/>
            <person name="Cai L."/>
            <person name="Wei Q."/>
        </authorList>
    </citation>
    <scope>NUCLEOTIDE SEQUENCE [LARGE SCALE GENOMIC DNA]</scope>
    <source>
        <strain evidence="5 6">A2-2</strain>
    </source>
</reference>
<gene>
    <name evidence="5" type="ORF">ORQ98_10860</name>
</gene>
<keyword evidence="5" id="KW-0282">Flagellum</keyword>
<dbReference type="Gene3D" id="2.30.110.10">
    <property type="entry name" value="Electron Transport, Fmn-binding Protein, Chain A"/>
    <property type="match status" value="1"/>
</dbReference>
<keyword evidence="6" id="KW-1185">Reference proteome</keyword>
<accession>A0ABT5U7V6</accession>